<dbReference type="GO" id="GO:0008146">
    <property type="term" value="F:sulfotransferase activity"/>
    <property type="evidence" value="ECO:0007669"/>
    <property type="project" value="InterPro"/>
</dbReference>
<evidence type="ECO:0000313" key="4">
    <source>
        <dbReference type="EMBL" id="KAJ8968177.1"/>
    </source>
</evidence>
<evidence type="ECO:0000256" key="2">
    <source>
        <dbReference type="ARBA" id="ARBA00022679"/>
    </source>
</evidence>
<feature type="domain" description="Sulfotransferase" evidence="3">
    <location>
        <begin position="1"/>
        <end position="211"/>
    </location>
</feature>
<comment type="caution">
    <text evidence="4">The sequence shown here is derived from an EMBL/GenBank/DDBJ whole genome shotgun (WGS) entry which is preliminary data.</text>
</comment>
<comment type="similarity">
    <text evidence="1">Belongs to the sulfotransferase 1 family.</text>
</comment>
<keyword evidence="5" id="KW-1185">Reference proteome</keyword>
<gene>
    <name evidence="4" type="ORF">NQ314_002436</name>
</gene>
<protein>
    <recommendedName>
        <fullName evidence="3">Sulfotransferase domain-containing protein</fullName>
    </recommendedName>
</protein>
<evidence type="ECO:0000256" key="1">
    <source>
        <dbReference type="ARBA" id="ARBA00005771"/>
    </source>
</evidence>
<keyword evidence="2" id="KW-0808">Transferase</keyword>
<dbReference type="SUPFAM" id="SSF52540">
    <property type="entry name" value="P-loop containing nucleoside triphosphate hydrolases"/>
    <property type="match status" value="1"/>
</dbReference>
<dbReference type="Pfam" id="PF00685">
    <property type="entry name" value="Sulfotransfer_1"/>
    <property type="match status" value="1"/>
</dbReference>
<dbReference type="Proteomes" id="UP001162156">
    <property type="component" value="Unassembled WGS sequence"/>
</dbReference>
<dbReference type="AlphaFoldDB" id="A0AAV8ZPH2"/>
<dbReference type="PANTHER" id="PTHR11783">
    <property type="entry name" value="SULFOTRANSFERASE SULT"/>
    <property type="match status" value="1"/>
</dbReference>
<evidence type="ECO:0000313" key="5">
    <source>
        <dbReference type="Proteomes" id="UP001162156"/>
    </source>
</evidence>
<evidence type="ECO:0000259" key="3">
    <source>
        <dbReference type="Pfam" id="PF00685"/>
    </source>
</evidence>
<accession>A0AAV8ZPH2</accession>
<dbReference type="Gene3D" id="3.40.50.300">
    <property type="entry name" value="P-loop containing nucleotide triphosphate hydrolases"/>
    <property type="match status" value="1"/>
</dbReference>
<dbReference type="InterPro" id="IPR027417">
    <property type="entry name" value="P-loop_NTPase"/>
</dbReference>
<dbReference type="EMBL" id="JANEYF010000753">
    <property type="protein sequence ID" value="KAJ8968177.1"/>
    <property type="molecule type" value="Genomic_DNA"/>
</dbReference>
<reference evidence="4" key="1">
    <citation type="journal article" date="2023" name="Insect Mol. Biol.">
        <title>Genome sequencing provides insights into the evolution of gene families encoding plant cell wall-degrading enzymes in longhorned beetles.</title>
        <authorList>
            <person name="Shin N.R."/>
            <person name="Okamura Y."/>
            <person name="Kirsch R."/>
            <person name="Pauchet Y."/>
        </authorList>
    </citation>
    <scope>NUCLEOTIDE SEQUENCE</scope>
    <source>
        <strain evidence="4">RBIC_L_NR</strain>
    </source>
</reference>
<name>A0AAV8ZPH2_9CUCU</name>
<dbReference type="InterPro" id="IPR000863">
    <property type="entry name" value="Sulfotransferase_dom"/>
</dbReference>
<sequence length="230" mass="27543">MVWMIVNELDFVKGQEDLAVRCPFLELSAIFDHRETIRTNKDFDPPPFLVDSLKFVKNLKSPKCIKTHLPWILLPKQIQENIKKPKIIYVTRNPKDTCISYHNHSKLLEGYTGSFEDFCKLFLAGKREYTFFINILRPFWQHIFPFWERRNQPNILFLKYEEMIKDLPAIIRKVAQFLEKDLTDEQVDRLSDHLSFTNMKNNPSVNYEKLVAFNKKYEFTNFDGSFHEKR</sequence>
<organism evidence="4 5">
    <name type="scientific">Rhamnusium bicolor</name>
    <dbReference type="NCBI Taxonomy" id="1586634"/>
    <lineage>
        <taxon>Eukaryota</taxon>
        <taxon>Metazoa</taxon>
        <taxon>Ecdysozoa</taxon>
        <taxon>Arthropoda</taxon>
        <taxon>Hexapoda</taxon>
        <taxon>Insecta</taxon>
        <taxon>Pterygota</taxon>
        <taxon>Neoptera</taxon>
        <taxon>Endopterygota</taxon>
        <taxon>Coleoptera</taxon>
        <taxon>Polyphaga</taxon>
        <taxon>Cucujiformia</taxon>
        <taxon>Chrysomeloidea</taxon>
        <taxon>Cerambycidae</taxon>
        <taxon>Lepturinae</taxon>
        <taxon>Rhagiini</taxon>
        <taxon>Rhamnusium</taxon>
    </lineage>
</organism>
<proteinExistence type="inferred from homology"/>